<dbReference type="RefSeq" id="WP_229640234.1">
    <property type="nucleotide sequence ID" value="NZ_JADWDC010000018.1"/>
</dbReference>
<accession>A0A964FH18</accession>
<keyword evidence="2" id="KW-1185">Reference proteome</keyword>
<reference evidence="1" key="1">
    <citation type="journal article" date="2021" name="Antonie Van Leeuwenhoek">
        <title>Draft genome and description of Waterburya agarophytonicola gen. nov. sp. nov. (Pleurocapsales, Cyanobacteria): a seaweed symbiont.</title>
        <authorList>
            <person name="Bonthond G."/>
            <person name="Shalygin S."/>
            <person name="Bayer T."/>
            <person name="Weinberger F."/>
        </authorList>
    </citation>
    <scope>NUCLEOTIDE SEQUENCE</scope>
    <source>
        <strain evidence="1">KI4</strain>
    </source>
</reference>
<organism evidence="1 2">
    <name type="scientific">Waterburya agarophytonicola KI4</name>
    <dbReference type="NCBI Taxonomy" id="2874699"/>
    <lineage>
        <taxon>Bacteria</taxon>
        <taxon>Bacillati</taxon>
        <taxon>Cyanobacteriota</taxon>
        <taxon>Cyanophyceae</taxon>
        <taxon>Pleurocapsales</taxon>
        <taxon>Hyellaceae</taxon>
        <taxon>Waterburya</taxon>
        <taxon>Waterburya agarophytonicola</taxon>
    </lineage>
</organism>
<name>A0A964FH18_9CYAN</name>
<gene>
    <name evidence="1" type="ORF">I4641_09415</name>
</gene>
<sequence length="94" mass="10617">MAQDYTITAKFVWHNILPILSRFVPNVNTIENAGQALARLVLDPELENTTGKYFSSMKMIDSSQESYNATEAQQLWNGSVQLTQLQPDETILNI</sequence>
<comment type="caution">
    <text evidence="1">The sequence shown here is derived from an EMBL/GenBank/DDBJ whole genome shotgun (WGS) entry which is preliminary data.</text>
</comment>
<dbReference type="Proteomes" id="UP000729733">
    <property type="component" value="Unassembled WGS sequence"/>
</dbReference>
<dbReference type="EMBL" id="JADWDC010000018">
    <property type="protein sequence ID" value="MCC0177194.1"/>
    <property type="molecule type" value="Genomic_DNA"/>
</dbReference>
<evidence type="ECO:0000313" key="2">
    <source>
        <dbReference type="Proteomes" id="UP000729733"/>
    </source>
</evidence>
<protein>
    <submittedName>
        <fullName evidence="1">Uncharacterized protein</fullName>
    </submittedName>
</protein>
<dbReference type="AlphaFoldDB" id="A0A964FH18"/>
<evidence type="ECO:0000313" key="1">
    <source>
        <dbReference type="EMBL" id="MCC0177194.1"/>
    </source>
</evidence>
<proteinExistence type="predicted"/>